<evidence type="ECO:0000256" key="1">
    <source>
        <dbReference type="SAM" id="Phobius"/>
    </source>
</evidence>
<evidence type="ECO:0000313" key="2">
    <source>
        <dbReference type="EMBL" id="GAO29400.1"/>
    </source>
</evidence>
<keyword evidence="1" id="KW-0812">Transmembrane</keyword>
<evidence type="ECO:0008006" key="4">
    <source>
        <dbReference type="Google" id="ProtNLM"/>
    </source>
</evidence>
<dbReference type="STRING" id="1236989.JCM15548_11581"/>
<dbReference type="Proteomes" id="UP000032900">
    <property type="component" value="Unassembled WGS sequence"/>
</dbReference>
<feature type="transmembrane region" description="Helical" evidence="1">
    <location>
        <begin position="65"/>
        <end position="83"/>
    </location>
</feature>
<gene>
    <name evidence="2" type="ORF">JCM15548_11581</name>
</gene>
<reference evidence="2 3" key="1">
    <citation type="journal article" date="2015" name="Microbes Environ.">
        <title>Distribution and evolution of nitrogen fixation genes in the phylum bacteroidetes.</title>
        <authorList>
            <person name="Inoue J."/>
            <person name="Oshima K."/>
            <person name="Suda W."/>
            <person name="Sakamoto M."/>
            <person name="Iino T."/>
            <person name="Noda S."/>
            <person name="Hongoh Y."/>
            <person name="Hattori M."/>
            <person name="Ohkuma M."/>
        </authorList>
    </citation>
    <scope>NUCLEOTIDE SEQUENCE [LARGE SCALE GENOMIC DNA]</scope>
    <source>
        <strain evidence="2">JCM 15548</strain>
    </source>
</reference>
<dbReference type="RefSeq" id="WP_062123668.1">
    <property type="nucleotide sequence ID" value="NZ_BAZW01000008.1"/>
</dbReference>
<keyword evidence="1" id="KW-1133">Transmembrane helix</keyword>
<evidence type="ECO:0000313" key="3">
    <source>
        <dbReference type="Proteomes" id="UP000032900"/>
    </source>
</evidence>
<name>A0A0E9LX21_9BACT</name>
<comment type="caution">
    <text evidence="2">The sequence shown here is derived from an EMBL/GenBank/DDBJ whole genome shotgun (WGS) entry which is preliminary data.</text>
</comment>
<protein>
    <recommendedName>
        <fullName evidence="4">Outer membrane protein beta-barrel domain-containing protein</fullName>
    </recommendedName>
</protein>
<proteinExistence type="predicted"/>
<keyword evidence="3" id="KW-1185">Reference proteome</keyword>
<organism evidence="2 3">
    <name type="scientific">Geofilum rubicundum JCM 15548</name>
    <dbReference type="NCBI Taxonomy" id="1236989"/>
    <lineage>
        <taxon>Bacteria</taxon>
        <taxon>Pseudomonadati</taxon>
        <taxon>Bacteroidota</taxon>
        <taxon>Bacteroidia</taxon>
        <taxon>Marinilabiliales</taxon>
        <taxon>Marinilabiliaceae</taxon>
        <taxon>Geofilum</taxon>
    </lineage>
</organism>
<dbReference type="EMBL" id="BAZW01000008">
    <property type="protein sequence ID" value="GAO29400.1"/>
    <property type="molecule type" value="Genomic_DNA"/>
</dbReference>
<sequence length="431" mass="48841">MTKSKFDIAYNKWLQQVDVDEGDSLWNALEDELDFMETWDHISAKLDETKPQKGRLLPMRFLKRMAAVAAILLLLFFPVRYLLKQPEQPNMAKEQGQEVSEKKMGTSQEVGPVASKLGEADAEEGLEGLEVAQVTIAGIPVEADALSIDAYSEVPSPRLSADFILKSEDGAIEDSVIRLERLALEGLQSPSFNVKRLLISQDDMILPHLTETDYSYFTSSEKSPELSVSSSSLRIVDAGLVYGYKNTWLLNYETRNGLNPSKLGSVQPTFRQDMGIASTFELFRRHLVGLEFFWKAESGQDYQQYVNARFVDKNIQLDYLKLQTFYCYENKMLPGQILLGGYAARLTMAEEQIAESSFGVNDRYNDFDYGLLAGYQVHVPIAKRIVFKPSIRFNYNLVNMFEGDEMIPGNLKDTRNLAASFNFSLSYKFDL</sequence>
<accession>A0A0E9LX21</accession>
<keyword evidence="1" id="KW-0472">Membrane</keyword>
<dbReference type="AlphaFoldDB" id="A0A0E9LX21"/>
<dbReference type="OrthoDB" id="9825904at2"/>